<accession>A0A0G1MHZ3</accession>
<name>A0A0G1MHZ3_9BACT</name>
<sequence length="114" mass="13640">MTMNFDELPEFQKEFKPLAKKYKSLHDDLREFRNVVSAVPLGNSKHFNVITKTEVLHIVKARLFCRYLKGASLRIIYAYFEQTLHIEFIELYYKGDKENEDHGRIKEYLSNHQN</sequence>
<proteinExistence type="predicted"/>
<evidence type="ECO:0000313" key="1">
    <source>
        <dbReference type="EMBL" id="KKU07677.1"/>
    </source>
</evidence>
<organism evidence="1 2">
    <name type="scientific">Candidatus Magasanikbacteria bacterium GW2011_GWA2_45_39</name>
    <dbReference type="NCBI Taxonomy" id="1619041"/>
    <lineage>
        <taxon>Bacteria</taxon>
        <taxon>Candidatus Magasanikiibacteriota</taxon>
    </lineage>
</organism>
<evidence type="ECO:0000313" key="2">
    <source>
        <dbReference type="Proteomes" id="UP000033999"/>
    </source>
</evidence>
<dbReference type="Proteomes" id="UP000033999">
    <property type="component" value="Unassembled WGS sequence"/>
</dbReference>
<comment type="caution">
    <text evidence="1">The sequence shown here is derived from an EMBL/GenBank/DDBJ whole genome shotgun (WGS) entry which is preliminary data.</text>
</comment>
<dbReference type="AlphaFoldDB" id="A0A0G1MHZ3"/>
<evidence type="ECO:0008006" key="3">
    <source>
        <dbReference type="Google" id="ProtNLM"/>
    </source>
</evidence>
<protein>
    <recommendedName>
        <fullName evidence="3">Addiction module toxin RelE</fullName>
    </recommendedName>
</protein>
<gene>
    <name evidence="1" type="ORF">UX10_C0007G0008</name>
</gene>
<reference evidence="1 2" key="1">
    <citation type="journal article" date="2015" name="Nature">
        <title>rRNA introns, odd ribosomes, and small enigmatic genomes across a large radiation of phyla.</title>
        <authorList>
            <person name="Brown C.T."/>
            <person name="Hug L.A."/>
            <person name="Thomas B.C."/>
            <person name="Sharon I."/>
            <person name="Castelle C.J."/>
            <person name="Singh A."/>
            <person name="Wilkins M.J."/>
            <person name="Williams K.H."/>
            <person name="Banfield J.F."/>
        </authorList>
    </citation>
    <scope>NUCLEOTIDE SEQUENCE [LARGE SCALE GENOMIC DNA]</scope>
</reference>
<dbReference type="EMBL" id="LCKX01000007">
    <property type="protein sequence ID" value="KKU07677.1"/>
    <property type="molecule type" value="Genomic_DNA"/>
</dbReference>